<dbReference type="InterPro" id="IPR031958">
    <property type="entry name" value="DUF4778"/>
</dbReference>
<evidence type="ECO:0000256" key="1">
    <source>
        <dbReference type="SAM" id="MobiDB-lite"/>
    </source>
</evidence>
<dbReference type="OrthoDB" id="7842387at2759"/>
<dbReference type="Pfam" id="PF16008">
    <property type="entry name" value="DUF4778"/>
    <property type="match status" value="1"/>
</dbReference>
<reference evidence="3" key="1">
    <citation type="submission" date="2025-08" db="UniProtKB">
        <authorList>
            <consortium name="RefSeq"/>
        </authorList>
    </citation>
    <scope>IDENTIFICATION</scope>
    <source>
        <strain evidence="3">11010-0011.00</strain>
        <tissue evidence="3">Whole body</tissue>
    </source>
</reference>
<accession>A0A6J2U819</accession>
<keyword evidence="2" id="KW-1185">Reference proteome</keyword>
<sequence length="522" mass="58813">MCEPASGVNACECCSCCPQIPTPAPPTGGCTSQPPCDDFKWMQANAPYPPCKQPCPCWATKLRRWYRRNSSVIRQIAKILEKEPDDVAAFLYGLTMRDFSKMINPMGSGWNWCRVPYCTVDTCDRYWEIFDDNGNLRYPHDPRRLFALLDFIQNSMCPPVGSGTDTLLKGAQSYATLDGSLAEMMNSIVPGFGTVPTIGSAMGTSLGSTPFGGGLNKAALEPAESTVQILRAIDNAYPIAEPQTYHESSEDLNEARPAPHVAYKSLQQPVRSSTDITAYNRRRGAKVSSHNQLRTLHSPRAEEMRRLLKRLKTKRGLIENDEAVVESFKEVDLANAYLKVRKRKTKATYDDISTLYSAVVGKEPAKRHHNLGLLNKGVSRVNLGRTFPTKPVVRGKLSLYNFGDSWQKKATAEKPKSSKGRKYLGDPMPVLLHEPYDQDKPWTWIRRHPNQVRVQADGQLGHGNIHRYRRYSVARELERARRRWSVHTTYSTHSEMDGENPERLSTAMFGTADTKDSKKRKR</sequence>
<gene>
    <name evidence="3" type="primary">LOC115631939</name>
</gene>
<name>A0A6J2U819_DROLE</name>
<evidence type="ECO:0000313" key="2">
    <source>
        <dbReference type="Proteomes" id="UP000504634"/>
    </source>
</evidence>
<feature type="region of interest" description="Disordered" evidence="1">
    <location>
        <begin position="492"/>
        <end position="522"/>
    </location>
</feature>
<dbReference type="AlphaFoldDB" id="A0A6J2U819"/>
<dbReference type="Proteomes" id="UP000504634">
    <property type="component" value="Unplaced"/>
</dbReference>
<evidence type="ECO:0000313" key="3">
    <source>
        <dbReference type="RefSeq" id="XP_030384651.1"/>
    </source>
</evidence>
<protein>
    <submittedName>
        <fullName evidence="3">Uncharacterized protein LOC115631939</fullName>
    </submittedName>
</protein>
<proteinExistence type="predicted"/>
<dbReference type="RefSeq" id="XP_030384651.1">
    <property type="nucleotide sequence ID" value="XM_030528791.1"/>
</dbReference>
<dbReference type="GeneID" id="115631939"/>
<organism evidence="2 3">
    <name type="scientific">Drosophila lebanonensis</name>
    <name type="common">Fruit fly</name>
    <name type="synonym">Scaptodrosophila lebanonensis</name>
    <dbReference type="NCBI Taxonomy" id="7225"/>
    <lineage>
        <taxon>Eukaryota</taxon>
        <taxon>Metazoa</taxon>
        <taxon>Ecdysozoa</taxon>
        <taxon>Arthropoda</taxon>
        <taxon>Hexapoda</taxon>
        <taxon>Insecta</taxon>
        <taxon>Pterygota</taxon>
        <taxon>Neoptera</taxon>
        <taxon>Endopterygota</taxon>
        <taxon>Diptera</taxon>
        <taxon>Brachycera</taxon>
        <taxon>Muscomorpha</taxon>
        <taxon>Ephydroidea</taxon>
        <taxon>Drosophilidae</taxon>
        <taxon>Scaptodrosophila</taxon>
    </lineage>
</organism>